<dbReference type="Pfam" id="PF07695">
    <property type="entry name" value="7TMR-DISM_7TM"/>
    <property type="match status" value="1"/>
</dbReference>
<keyword evidence="4" id="KW-1185">Reference proteome</keyword>
<dbReference type="InterPro" id="IPR011623">
    <property type="entry name" value="7TMR_DISM_rcpt_extracell_dom1"/>
</dbReference>
<feature type="transmembrane region" description="Helical" evidence="1">
    <location>
        <begin position="112"/>
        <end position="132"/>
    </location>
</feature>
<name>A0A1M6PSP0_9GAMM</name>
<gene>
    <name evidence="3" type="ORF">SAMN05216369_0464</name>
</gene>
<reference evidence="4" key="1">
    <citation type="submission" date="2016-11" db="EMBL/GenBank/DDBJ databases">
        <authorList>
            <person name="Varghese N."/>
            <person name="Submissions S."/>
        </authorList>
    </citation>
    <scope>NUCLEOTIDE SEQUENCE [LARGE SCALE GENOMIC DNA]</scope>
    <source>
        <strain evidence="4">CGMCC 1.10835</strain>
    </source>
</reference>
<dbReference type="AlphaFoldDB" id="A0A1M6PSP0"/>
<feature type="transmembrane region" description="Helical" evidence="1">
    <location>
        <begin position="144"/>
        <end position="164"/>
    </location>
</feature>
<feature type="transmembrane region" description="Helical" evidence="1">
    <location>
        <begin position="48"/>
        <end position="69"/>
    </location>
</feature>
<proteinExistence type="predicted"/>
<dbReference type="STRING" id="564117.SAMN05216369_0464"/>
<keyword evidence="1" id="KW-0472">Membrane</keyword>
<dbReference type="EMBL" id="FRAQ01000001">
    <property type="protein sequence ID" value="SHK10908.1"/>
    <property type="molecule type" value="Genomic_DNA"/>
</dbReference>
<keyword evidence="1" id="KW-0812">Transmembrane</keyword>
<feature type="transmembrane region" description="Helical" evidence="1">
    <location>
        <begin position="76"/>
        <end position="92"/>
    </location>
</feature>
<evidence type="ECO:0000313" key="4">
    <source>
        <dbReference type="Proteomes" id="UP000184497"/>
    </source>
</evidence>
<organism evidence="3 4">
    <name type="scientific">Marinobacter antarcticus</name>
    <dbReference type="NCBI Taxonomy" id="564117"/>
    <lineage>
        <taxon>Bacteria</taxon>
        <taxon>Pseudomonadati</taxon>
        <taxon>Pseudomonadota</taxon>
        <taxon>Gammaproteobacteria</taxon>
        <taxon>Pseudomonadales</taxon>
        <taxon>Marinobacteraceae</taxon>
        <taxon>Marinobacter</taxon>
    </lineage>
</organism>
<accession>A0A1M6PSP0</accession>
<dbReference type="Proteomes" id="UP000184497">
    <property type="component" value="Unassembled WGS sequence"/>
</dbReference>
<evidence type="ECO:0000256" key="1">
    <source>
        <dbReference type="SAM" id="Phobius"/>
    </source>
</evidence>
<feature type="domain" description="7TM-DISM receptor extracellular" evidence="2">
    <location>
        <begin position="48"/>
        <end position="172"/>
    </location>
</feature>
<evidence type="ECO:0000259" key="2">
    <source>
        <dbReference type="Pfam" id="PF07695"/>
    </source>
</evidence>
<sequence>MLPKFRLQLEPGSVTSVYLRIINTNTFRLPVSLWSPDSYIEKVSVDEVVRGALLGSLLAILAYNLFVAVSVRERSNIYYVLYLVSAAVFIATEQVHGIQLLDSRPAIFNKEYLHFQIIMTWFWGLLMARALLETRTRSMDLDRVIKMCISSVLLTFVLSLFLPYHVAMEWIVIG</sequence>
<keyword evidence="1" id="KW-1133">Transmembrane helix</keyword>
<evidence type="ECO:0000313" key="3">
    <source>
        <dbReference type="EMBL" id="SHK10908.1"/>
    </source>
</evidence>
<protein>
    <submittedName>
        <fullName evidence="3">7TM diverse intracellular signalling</fullName>
    </submittedName>
</protein>